<dbReference type="InterPro" id="IPR001789">
    <property type="entry name" value="Sig_transdc_resp-reg_receiver"/>
</dbReference>
<dbReference type="PRINTS" id="PR00344">
    <property type="entry name" value="BCTRLSENSOR"/>
</dbReference>
<dbReference type="SMART" id="SM00387">
    <property type="entry name" value="HATPase_c"/>
    <property type="match status" value="1"/>
</dbReference>
<dbReference type="SUPFAM" id="SSF55874">
    <property type="entry name" value="ATPase domain of HSP90 chaperone/DNA topoisomerase II/histidine kinase"/>
    <property type="match status" value="1"/>
</dbReference>
<dbReference type="SMART" id="SM00448">
    <property type="entry name" value="REC"/>
    <property type="match status" value="2"/>
</dbReference>
<dbReference type="InterPro" id="IPR000014">
    <property type="entry name" value="PAS"/>
</dbReference>
<sequence>MSSHPPRRRKGQQPDTMANIAWKTVFEAIGHPTLVLDSSYRIQAANNAASALFGRSPRQLEGLHCYRLFHESFHTPENCPLNKVFETGKPESGIMKAEALDRYFLVSCTPVVQEGAGVQHVVHISTDITDRVNAEHALRKSESILNTLTDIINSLQNTDGFETSITNALSRIGALLGISRTYIFENHRQNGELLTSHRYEWTAENIEAQIDNPELVDFSYKQSGFERWINILETRGIISGTVQSFPDDEKVFLESQQIRSILVIPIHVDNNWWGFIGFDDCLQARSWSGIEIDTLKSVAGALGTAILLQRSIQTLKESEARNRAMLNAMPDMLFVLDRDGRFLDYHASIDREFYRPPDDFLGKTIHDIFPDDIASDIAALLEQVTGSGMPSVYNYELSVKGSLKYYEARIVPLGHDRTLNIIRNITREKKAEEQLLSINRALEQASRKERELARQAEAANRAKSEFLANISHEIRTPMNGVVGMTGLLLDTEMNDEQRKYATTIDNSARSLMNLINDILDLSKIEAGKLEFKIQEFDLQELLDDLCDSLAIQAEQKGLEFICSPAPGMPVLLNGDPERLRQILINIVGNAIKFTREGDVEVRVREESRRDRNVTLHFTVRDTGIGIPEEKRQTLFEKFTQLDASTTREFGGTGLGLSISRELVHMMNGNLGVHSAPGKGSLFWFTAVFDLQEPSTSPATHRHPAGFTASRVLIVDDNTRSRRHLARLLESWGMQIHNAANGHEALRILEDADGTTPCVDLCIIDRQMPGMDGLALADDLRRQYGKQCPKLVLLTSMADNARLQNPQDIGFDAWLHKPVQCRKLEHVLASLSMPRHSSLSPEPLQEKNQGKNPPTHDARILVVEDNLVNQQVALLMLKKAGFRANAVPNGRDALTSLQSMPYDLVLMDIQMPVMDGLEATRLIRSGYEGIRTDIPIIAMTAHAMQSDRENCLANGMNDYISKPVDPARLEAMIQRWLSR</sequence>
<dbReference type="EMBL" id="JADGII010000005">
    <property type="protein sequence ID" value="MBF0636377.1"/>
    <property type="molecule type" value="Genomic_DNA"/>
</dbReference>
<dbReference type="PANTHER" id="PTHR45339:SF1">
    <property type="entry name" value="HYBRID SIGNAL TRANSDUCTION HISTIDINE KINASE J"/>
    <property type="match status" value="1"/>
</dbReference>
<dbReference type="InterPro" id="IPR035965">
    <property type="entry name" value="PAS-like_dom_sf"/>
</dbReference>
<dbReference type="InterPro" id="IPR000700">
    <property type="entry name" value="PAS-assoc_C"/>
</dbReference>
<keyword evidence="5" id="KW-0418">Kinase</keyword>
<keyword evidence="3 7" id="KW-0597">Phosphoprotein</keyword>
<dbReference type="Pfam" id="PF01590">
    <property type="entry name" value="GAF"/>
    <property type="match status" value="1"/>
</dbReference>
<evidence type="ECO:0000259" key="12">
    <source>
        <dbReference type="PROSITE" id="PS50112"/>
    </source>
</evidence>
<dbReference type="PANTHER" id="PTHR45339">
    <property type="entry name" value="HYBRID SIGNAL TRANSDUCTION HISTIDINE KINASE J"/>
    <property type="match status" value="1"/>
</dbReference>
<evidence type="ECO:0000256" key="1">
    <source>
        <dbReference type="ARBA" id="ARBA00000085"/>
    </source>
</evidence>
<dbReference type="InterPro" id="IPR003594">
    <property type="entry name" value="HATPase_dom"/>
</dbReference>
<reference evidence="14 15" key="1">
    <citation type="journal article" date="2020" name="Microorganisms">
        <title>Simultaneous Genome Sequencing of Prosthecochloris ethylica and Desulfuromonas acetoxidans within a Syntrophic Mixture Reveals Unique Pili and Protein Interactions.</title>
        <authorList>
            <person name="Kyndt J.A."/>
            <person name="Van Beeumen J.J."/>
            <person name="Meyer T.E."/>
        </authorList>
    </citation>
    <scope>NUCLEOTIDE SEQUENCE [LARGE SCALE GENOMIC DNA]</scope>
    <source>
        <strain evidence="14 15">N3</strain>
    </source>
</reference>
<dbReference type="Pfam" id="PF02518">
    <property type="entry name" value="HATPase_c"/>
    <property type="match status" value="1"/>
</dbReference>
<dbReference type="PROSITE" id="PS50110">
    <property type="entry name" value="RESPONSE_REGULATORY"/>
    <property type="match status" value="2"/>
</dbReference>
<feature type="domain" description="Histidine kinase" evidence="10">
    <location>
        <begin position="469"/>
        <end position="690"/>
    </location>
</feature>
<feature type="region of interest" description="Disordered" evidence="9">
    <location>
        <begin position="833"/>
        <end position="855"/>
    </location>
</feature>
<dbReference type="Proteomes" id="UP000619838">
    <property type="component" value="Unassembled WGS sequence"/>
</dbReference>
<feature type="modified residue" description="4-aspartylphosphate" evidence="7">
    <location>
        <position position="907"/>
    </location>
</feature>
<dbReference type="InterPro" id="IPR005467">
    <property type="entry name" value="His_kinase_dom"/>
</dbReference>
<feature type="domain" description="PAS" evidence="12">
    <location>
        <begin position="318"/>
        <end position="388"/>
    </location>
</feature>
<dbReference type="Pfam" id="PF00512">
    <property type="entry name" value="HisKA"/>
    <property type="match status" value="1"/>
</dbReference>
<feature type="domain" description="PAC" evidence="13">
    <location>
        <begin position="88"/>
        <end position="140"/>
    </location>
</feature>
<dbReference type="Gene3D" id="3.30.565.10">
    <property type="entry name" value="Histidine kinase-like ATPase, C-terminal domain"/>
    <property type="match status" value="1"/>
</dbReference>
<feature type="compositionally biased region" description="Basic and acidic residues" evidence="9">
    <location>
        <begin position="843"/>
        <end position="855"/>
    </location>
</feature>
<dbReference type="SMART" id="SM00065">
    <property type="entry name" value="GAF"/>
    <property type="match status" value="1"/>
</dbReference>
<evidence type="ECO:0000256" key="2">
    <source>
        <dbReference type="ARBA" id="ARBA00012438"/>
    </source>
</evidence>
<evidence type="ECO:0000259" key="11">
    <source>
        <dbReference type="PROSITE" id="PS50110"/>
    </source>
</evidence>
<evidence type="ECO:0000256" key="7">
    <source>
        <dbReference type="PROSITE-ProRule" id="PRU00169"/>
    </source>
</evidence>
<evidence type="ECO:0000313" key="15">
    <source>
        <dbReference type="Proteomes" id="UP000619838"/>
    </source>
</evidence>
<evidence type="ECO:0000256" key="5">
    <source>
        <dbReference type="ARBA" id="ARBA00022777"/>
    </source>
</evidence>
<dbReference type="CDD" id="cd17546">
    <property type="entry name" value="REC_hyHK_CKI1_RcsC-like"/>
    <property type="match status" value="1"/>
</dbReference>
<dbReference type="InterPro" id="IPR036890">
    <property type="entry name" value="HATPase_C_sf"/>
</dbReference>
<evidence type="ECO:0000259" key="10">
    <source>
        <dbReference type="PROSITE" id="PS50109"/>
    </source>
</evidence>
<keyword evidence="8" id="KW-0175">Coiled coil</keyword>
<evidence type="ECO:0000256" key="4">
    <source>
        <dbReference type="ARBA" id="ARBA00022679"/>
    </source>
</evidence>
<dbReference type="Gene3D" id="1.10.287.130">
    <property type="match status" value="1"/>
</dbReference>
<dbReference type="SUPFAM" id="SSF47384">
    <property type="entry name" value="Homodimeric domain of signal transducing histidine kinase"/>
    <property type="match status" value="1"/>
</dbReference>
<dbReference type="SUPFAM" id="SSF55785">
    <property type="entry name" value="PYP-like sensor domain (PAS domain)"/>
    <property type="match status" value="2"/>
</dbReference>
<dbReference type="RefSeq" id="WP_175187182.1">
    <property type="nucleotide sequence ID" value="NZ_JABVZQ010000005.1"/>
</dbReference>
<evidence type="ECO:0000256" key="9">
    <source>
        <dbReference type="SAM" id="MobiDB-lite"/>
    </source>
</evidence>
<dbReference type="PROSITE" id="PS50112">
    <property type="entry name" value="PAS"/>
    <property type="match status" value="1"/>
</dbReference>
<dbReference type="InterPro" id="IPR003018">
    <property type="entry name" value="GAF"/>
</dbReference>
<dbReference type="Gene3D" id="3.30.450.40">
    <property type="match status" value="1"/>
</dbReference>
<feature type="coiled-coil region" evidence="8">
    <location>
        <begin position="428"/>
        <end position="465"/>
    </location>
</feature>
<dbReference type="CDD" id="cd00156">
    <property type="entry name" value="REC"/>
    <property type="match status" value="1"/>
</dbReference>
<dbReference type="InterPro" id="IPR036097">
    <property type="entry name" value="HisK_dim/P_sf"/>
</dbReference>
<evidence type="ECO:0000313" key="14">
    <source>
        <dbReference type="EMBL" id="MBF0636377.1"/>
    </source>
</evidence>
<dbReference type="SUPFAM" id="SSF52172">
    <property type="entry name" value="CheY-like"/>
    <property type="match status" value="2"/>
</dbReference>
<dbReference type="CDD" id="cd00082">
    <property type="entry name" value="HisKA"/>
    <property type="match status" value="1"/>
</dbReference>
<dbReference type="PROSITE" id="PS50113">
    <property type="entry name" value="PAC"/>
    <property type="match status" value="1"/>
</dbReference>
<dbReference type="InterPro" id="IPR004358">
    <property type="entry name" value="Sig_transdc_His_kin-like_C"/>
</dbReference>
<comment type="catalytic activity">
    <reaction evidence="1">
        <text>ATP + protein L-histidine = ADP + protein N-phospho-L-histidine.</text>
        <dbReference type="EC" id="2.7.13.3"/>
    </reaction>
</comment>
<dbReference type="EC" id="2.7.13.3" evidence="2"/>
<keyword evidence="15" id="KW-1185">Reference proteome</keyword>
<dbReference type="InterPro" id="IPR003661">
    <property type="entry name" value="HisK_dim/P_dom"/>
</dbReference>
<dbReference type="Pfam" id="PF00072">
    <property type="entry name" value="Response_reg"/>
    <property type="match status" value="2"/>
</dbReference>
<dbReference type="InterPro" id="IPR011006">
    <property type="entry name" value="CheY-like_superfamily"/>
</dbReference>
<dbReference type="CDD" id="cd00130">
    <property type="entry name" value="PAS"/>
    <property type="match status" value="2"/>
</dbReference>
<dbReference type="InterPro" id="IPR013656">
    <property type="entry name" value="PAS_4"/>
</dbReference>
<evidence type="ECO:0000259" key="13">
    <source>
        <dbReference type="PROSITE" id="PS50113"/>
    </source>
</evidence>
<gene>
    <name evidence="14" type="ORF">INT08_04190</name>
</gene>
<dbReference type="Pfam" id="PF08448">
    <property type="entry name" value="PAS_4"/>
    <property type="match status" value="2"/>
</dbReference>
<feature type="modified residue" description="4-aspartylphosphate" evidence="7">
    <location>
        <position position="764"/>
    </location>
</feature>
<feature type="domain" description="Response regulatory" evidence="11">
    <location>
        <begin position="710"/>
        <end position="831"/>
    </location>
</feature>
<proteinExistence type="predicted"/>
<evidence type="ECO:0000256" key="6">
    <source>
        <dbReference type="ARBA" id="ARBA00023012"/>
    </source>
</evidence>
<dbReference type="SMART" id="SM00388">
    <property type="entry name" value="HisKA"/>
    <property type="match status" value="1"/>
</dbReference>
<keyword evidence="6" id="KW-0902">Two-component regulatory system</keyword>
<keyword evidence="4" id="KW-0808">Transferase</keyword>
<evidence type="ECO:0000256" key="3">
    <source>
        <dbReference type="ARBA" id="ARBA00022553"/>
    </source>
</evidence>
<dbReference type="CDD" id="cd16922">
    <property type="entry name" value="HATPase_EvgS-ArcB-TorS-like"/>
    <property type="match status" value="1"/>
</dbReference>
<accession>A0ABR9XR56</accession>
<comment type="caution">
    <text evidence="14">The sequence shown here is derived from an EMBL/GenBank/DDBJ whole genome shotgun (WGS) entry which is preliminary data.</text>
</comment>
<dbReference type="Gene3D" id="3.30.450.20">
    <property type="entry name" value="PAS domain"/>
    <property type="match status" value="2"/>
</dbReference>
<name>A0ABR9XR56_9CHLB</name>
<organism evidence="14 15">
    <name type="scientific">Prosthecochloris ethylica</name>
    <dbReference type="NCBI Taxonomy" id="2743976"/>
    <lineage>
        <taxon>Bacteria</taxon>
        <taxon>Pseudomonadati</taxon>
        <taxon>Chlorobiota</taxon>
        <taxon>Chlorobiia</taxon>
        <taxon>Chlorobiales</taxon>
        <taxon>Chlorobiaceae</taxon>
        <taxon>Prosthecochloris</taxon>
    </lineage>
</organism>
<dbReference type="SMART" id="SM00091">
    <property type="entry name" value="PAS"/>
    <property type="match status" value="2"/>
</dbReference>
<dbReference type="Gene3D" id="3.40.50.2300">
    <property type="match status" value="2"/>
</dbReference>
<dbReference type="PROSITE" id="PS50109">
    <property type="entry name" value="HIS_KIN"/>
    <property type="match status" value="1"/>
</dbReference>
<dbReference type="InterPro" id="IPR029016">
    <property type="entry name" value="GAF-like_dom_sf"/>
</dbReference>
<protein>
    <recommendedName>
        <fullName evidence="2">histidine kinase</fullName>
        <ecNumber evidence="2">2.7.13.3</ecNumber>
    </recommendedName>
</protein>
<dbReference type="NCBIfam" id="TIGR00229">
    <property type="entry name" value="sensory_box"/>
    <property type="match status" value="2"/>
</dbReference>
<dbReference type="SUPFAM" id="SSF55781">
    <property type="entry name" value="GAF domain-like"/>
    <property type="match status" value="1"/>
</dbReference>
<evidence type="ECO:0000256" key="8">
    <source>
        <dbReference type="SAM" id="Coils"/>
    </source>
</evidence>
<feature type="domain" description="Response regulatory" evidence="11">
    <location>
        <begin position="858"/>
        <end position="976"/>
    </location>
</feature>